<dbReference type="AlphaFoldDB" id="A0A433RVL8"/>
<dbReference type="Gene3D" id="3.40.50.1820">
    <property type="entry name" value="alpha/beta hydrolase"/>
    <property type="match status" value="1"/>
</dbReference>
<proteinExistence type="inferred from homology"/>
<dbReference type="InterPro" id="IPR013094">
    <property type="entry name" value="AB_hydrolase_3"/>
</dbReference>
<evidence type="ECO:0000256" key="3">
    <source>
        <dbReference type="PROSITE-ProRule" id="PRU10038"/>
    </source>
</evidence>
<gene>
    <name evidence="5" type="ORF">QI30_07000</name>
</gene>
<organism evidence="5 6">
    <name type="scientific">Candidatus Kurthia intestinigallinarum</name>
    <dbReference type="NCBI Taxonomy" id="1562256"/>
    <lineage>
        <taxon>Bacteria</taxon>
        <taxon>Bacillati</taxon>
        <taxon>Bacillota</taxon>
        <taxon>Bacilli</taxon>
        <taxon>Bacillales</taxon>
        <taxon>Caryophanaceae</taxon>
        <taxon>Kurthia</taxon>
    </lineage>
</organism>
<comment type="caution">
    <text evidence="5">The sequence shown here is derived from an EMBL/GenBank/DDBJ whole genome shotgun (WGS) entry which is preliminary data.</text>
</comment>
<dbReference type="PANTHER" id="PTHR48081">
    <property type="entry name" value="AB HYDROLASE SUPERFAMILY PROTEIN C4A8.06C"/>
    <property type="match status" value="1"/>
</dbReference>
<reference evidence="5 6" key="1">
    <citation type="submission" date="2014-11" db="EMBL/GenBank/DDBJ databases">
        <title>Genome sequence and analysis of novel Kurthia sp.</title>
        <authorList>
            <person name="Lawson J.N."/>
            <person name="Gonzalez J.E."/>
            <person name="Rinauldi L."/>
            <person name="Xuan Z."/>
            <person name="Firman A."/>
            <person name="Shaddox L."/>
            <person name="Trudeau A."/>
            <person name="Shah S."/>
            <person name="Reiman D."/>
        </authorList>
    </citation>
    <scope>NUCLEOTIDE SEQUENCE [LARGE SCALE GENOMIC DNA]</scope>
    <source>
        <strain evidence="5 6">3B1D</strain>
    </source>
</reference>
<evidence type="ECO:0000256" key="1">
    <source>
        <dbReference type="ARBA" id="ARBA00010515"/>
    </source>
</evidence>
<feature type="active site" evidence="3">
    <location>
        <position position="153"/>
    </location>
</feature>
<name>A0A433RVL8_9BACL</name>
<dbReference type="Pfam" id="PF07859">
    <property type="entry name" value="Abhydrolase_3"/>
    <property type="match status" value="1"/>
</dbReference>
<dbReference type="PROSITE" id="PS01174">
    <property type="entry name" value="LIPASE_GDXG_SER"/>
    <property type="match status" value="1"/>
</dbReference>
<keyword evidence="2" id="KW-0378">Hydrolase</keyword>
<evidence type="ECO:0000313" key="6">
    <source>
        <dbReference type="Proteomes" id="UP000288623"/>
    </source>
</evidence>
<dbReference type="RefSeq" id="WP_126990222.1">
    <property type="nucleotide sequence ID" value="NZ_JTFC01000026.1"/>
</dbReference>
<dbReference type="OrthoDB" id="9815425at2"/>
<dbReference type="InterPro" id="IPR050300">
    <property type="entry name" value="GDXG_lipolytic_enzyme"/>
</dbReference>
<sequence>MALHPGSVDYIEAHKGVQYYEQTPEEARRERALAPKFSVQVAGIQTIEDRVIPVRDGEINVRIYTPEGKGPFPVIVYYHGGGWVFGSPEYADGGCRYLTAATQAVVVSVDYRLAPEYPFPTPVNDAYDALVWVHEHAAQLHIDQENITVSGDSAGGNLAAVVSALSADYDGPPIKQQALIYPVLDTDFTVASYNTFGENYGLDKEGMIWFTEQYVDAVNQKNSLVAPLQAKNFAQLPRTLLIAAQYDVLVDEGIRYIDNLQRAGVPAQRIELEGLIHSYFSKIEFFDTETKKTAELIAKFLTPC</sequence>
<evidence type="ECO:0000313" key="5">
    <source>
        <dbReference type="EMBL" id="RUS57320.1"/>
    </source>
</evidence>
<evidence type="ECO:0000256" key="2">
    <source>
        <dbReference type="ARBA" id="ARBA00022801"/>
    </source>
</evidence>
<dbReference type="PANTHER" id="PTHR48081:SF8">
    <property type="entry name" value="ALPHA_BETA HYDROLASE FOLD-3 DOMAIN-CONTAINING PROTEIN-RELATED"/>
    <property type="match status" value="1"/>
</dbReference>
<evidence type="ECO:0000259" key="4">
    <source>
        <dbReference type="Pfam" id="PF07859"/>
    </source>
</evidence>
<dbReference type="EMBL" id="JTFC01000026">
    <property type="protein sequence ID" value="RUS57320.1"/>
    <property type="molecule type" value="Genomic_DNA"/>
</dbReference>
<feature type="domain" description="Alpha/beta hydrolase fold-3" evidence="4">
    <location>
        <begin position="75"/>
        <end position="280"/>
    </location>
</feature>
<comment type="similarity">
    <text evidence="1">Belongs to the 'GDXG' lipolytic enzyme family.</text>
</comment>
<dbReference type="GO" id="GO:0016787">
    <property type="term" value="F:hydrolase activity"/>
    <property type="evidence" value="ECO:0007669"/>
    <property type="project" value="UniProtKB-KW"/>
</dbReference>
<dbReference type="InterPro" id="IPR033140">
    <property type="entry name" value="Lipase_GDXG_put_SER_AS"/>
</dbReference>
<dbReference type="InterPro" id="IPR029058">
    <property type="entry name" value="AB_hydrolase_fold"/>
</dbReference>
<keyword evidence="6" id="KW-1185">Reference proteome</keyword>
<dbReference type="Proteomes" id="UP000288623">
    <property type="component" value="Unassembled WGS sequence"/>
</dbReference>
<dbReference type="SUPFAM" id="SSF53474">
    <property type="entry name" value="alpha/beta-Hydrolases"/>
    <property type="match status" value="1"/>
</dbReference>
<accession>A0A433RVL8</accession>
<protein>
    <submittedName>
        <fullName evidence="5">Esterase</fullName>
    </submittedName>
</protein>